<evidence type="ECO:0000313" key="2">
    <source>
        <dbReference type="Proteomes" id="UP000032534"/>
    </source>
</evidence>
<dbReference type="InterPro" id="IPR019268">
    <property type="entry name" value="DUF2278"/>
</dbReference>
<dbReference type="Proteomes" id="UP000032534">
    <property type="component" value="Unassembled WGS sequence"/>
</dbReference>
<proteinExistence type="predicted"/>
<name>A0A0D7X2G3_9BACL</name>
<organism evidence="1 2">
    <name type="scientific">Paenibacillus terrae</name>
    <dbReference type="NCBI Taxonomy" id="159743"/>
    <lineage>
        <taxon>Bacteria</taxon>
        <taxon>Bacillati</taxon>
        <taxon>Bacillota</taxon>
        <taxon>Bacilli</taxon>
        <taxon>Bacillales</taxon>
        <taxon>Paenibacillaceae</taxon>
        <taxon>Paenibacillus</taxon>
    </lineage>
</organism>
<comment type="caution">
    <text evidence="1">The sequence shown here is derived from an EMBL/GenBank/DDBJ whole genome shotgun (WGS) entry which is preliminary data.</text>
</comment>
<dbReference type="PATRIC" id="fig|159743.3.peg.2866"/>
<dbReference type="AlphaFoldDB" id="A0A0D7X2G3"/>
<keyword evidence="2" id="KW-1185">Reference proteome</keyword>
<dbReference type="Pfam" id="PF10042">
    <property type="entry name" value="DUF2278"/>
    <property type="match status" value="1"/>
</dbReference>
<gene>
    <name evidence="1" type="ORF">QD47_12895</name>
</gene>
<dbReference type="OrthoDB" id="291334at2"/>
<reference evidence="1 2" key="1">
    <citation type="submission" date="2014-11" db="EMBL/GenBank/DDBJ databases">
        <title>Draft Genome Sequences of Paenibacillus polymyxa NRRL B-30509 and Paenibacillus terrae NRRL B-30644, Strains from a Poultry Environment that Produce Tridecaptin A and Paenicidins.</title>
        <authorList>
            <person name="van Belkum M.J."/>
            <person name="Lohans C.T."/>
            <person name="Vederas J.C."/>
        </authorList>
    </citation>
    <scope>NUCLEOTIDE SEQUENCE [LARGE SCALE GENOMIC DNA]</scope>
    <source>
        <strain evidence="1 2">NRRL B-30644</strain>
    </source>
</reference>
<sequence length="230" mass="26441">MPIKYGVLKAIPKEFKLGKDDQHLEVLMEVSHSKEKFRLAINIQSQAWPSEVLYLIGENFNSSQITHLQGMAEGFTGINKNNREIALDYVRGRLFDPKQMTPLPNIKPGPDNDLYEKLTNYVQKAIDEEAVIYAYGERFGPEHKEDEYFHFKPGNGVHDIHMNQGNSGNPKWEKDNGVWQDGGLLIQFKDRWAALFLAFQSQSWCTNDDTGYTLKVCSHEEHEQKNTVHS</sequence>
<evidence type="ECO:0008006" key="3">
    <source>
        <dbReference type="Google" id="ProtNLM"/>
    </source>
</evidence>
<accession>A0A0D7X2G3</accession>
<dbReference type="RefSeq" id="WP_044646516.1">
    <property type="nucleotide sequence ID" value="NZ_JTHP01000023.1"/>
</dbReference>
<evidence type="ECO:0000313" key="1">
    <source>
        <dbReference type="EMBL" id="KJD45163.1"/>
    </source>
</evidence>
<dbReference type="EMBL" id="JTHP01000023">
    <property type="protein sequence ID" value="KJD45163.1"/>
    <property type="molecule type" value="Genomic_DNA"/>
</dbReference>
<protein>
    <recommendedName>
        <fullName evidence="3">DUF2278 domain-containing protein</fullName>
    </recommendedName>
</protein>